<accession>Q893G2</accession>
<proteinExistence type="predicted"/>
<sequence>MNNYVDNIKFYMLKLALLKIIKGDENYSYQFKNKFFNNVCVICITCSYRCIYSSACSIYGLFYSSVSICSSCRINFRTIKRSCICRHICSNGALWFTNIRSWRRLDLHCKT</sequence>
<dbReference type="EMBL" id="AE015927">
    <property type="protein sequence ID" value="AAO36380.1"/>
    <property type="molecule type" value="Genomic_DNA"/>
</dbReference>
<keyword evidence="2" id="KW-1185">Reference proteome</keyword>
<dbReference type="HOGENOM" id="CLU_2154046_0_0_9"/>
<reference evidence="1 2" key="1">
    <citation type="journal article" date="2003" name="Proc. Natl. Acad. Sci. U.S.A.">
        <title>The genome sequence of Clostridium tetani, the causative agent of tetanus disease.</title>
        <authorList>
            <person name="Brueggemann H."/>
            <person name="Baumer S."/>
            <person name="Fricke W.F."/>
            <person name="Wiezer A."/>
            <person name="Liesegang H."/>
            <person name="Decker I."/>
            <person name="Herzberg C."/>
            <person name="Martinez-Arias R."/>
            <person name="Merkl R."/>
            <person name="Henne A."/>
            <person name="Gottschalk G."/>
        </authorList>
    </citation>
    <scope>NUCLEOTIDE SEQUENCE [LARGE SCALE GENOMIC DNA]</scope>
    <source>
        <strain evidence="2">Massachusetts / E88</strain>
    </source>
</reference>
<organism evidence="1 2">
    <name type="scientific">Clostridium tetani (strain Massachusetts / E88)</name>
    <dbReference type="NCBI Taxonomy" id="212717"/>
    <lineage>
        <taxon>Bacteria</taxon>
        <taxon>Bacillati</taxon>
        <taxon>Bacillota</taxon>
        <taxon>Clostridia</taxon>
        <taxon>Eubacteriales</taxon>
        <taxon>Clostridiaceae</taxon>
        <taxon>Clostridium</taxon>
    </lineage>
</organism>
<protein>
    <submittedName>
        <fullName evidence="1">Uncharacterized protein</fullName>
    </submittedName>
</protein>
<dbReference type="AlphaFoldDB" id="Q893G2"/>
<dbReference type="STRING" id="212717.CTC_01862"/>
<evidence type="ECO:0000313" key="2">
    <source>
        <dbReference type="Proteomes" id="UP000001412"/>
    </source>
</evidence>
<dbReference type="Proteomes" id="UP000001412">
    <property type="component" value="Chromosome"/>
</dbReference>
<name>Q893G2_CLOTE</name>
<gene>
    <name evidence="1" type="ordered locus">CTC_01862</name>
</gene>
<evidence type="ECO:0000313" key="1">
    <source>
        <dbReference type="EMBL" id="AAO36380.1"/>
    </source>
</evidence>
<dbReference type="KEGG" id="ctc:CTC_01862"/>